<protein>
    <submittedName>
        <fullName evidence="7">Protein kinase</fullName>
    </submittedName>
</protein>
<keyword evidence="8" id="KW-1185">Reference proteome</keyword>
<dbReference type="PROSITE" id="PS50011">
    <property type="entry name" value="PROTEIN_KINASE_DOM"/>
    <property type="match status" value="1"/>
</dbReference>
<dbReference type="SUPFAM" id="SSF56112">
    <property type="entry name" value="Protein kinase-like (PK-like)"/>
    <property type="match status" value="1"/>
</dbReference>
<dbReference type="PROSITE" id="PS00108">
    <property type="entry name" value="PROTEIN_KINASE_ST"/>
    <property type="match status" value="1"/>
</dbReference>
<evidence type="ECO:0000313" key="8">
    <source>
        <dbReference type="Proteomes" id="UP000194221"/>
    </source>
</evidence>
<dbReference type="InParanoid" id="A0A1Y2PGL5"/>
<dbReference type="GO" id="GO:0005737">
    <property type="term" value="C:cytoplasm"/>
    <property type="evidence" value="ECO:0007669"/>
    <property type="project" value="TreeGrafter"/>
</dbReference>
<evidence type="ECO:0000256" key="1">
    <source>
        <dbReference type="ARBA" id="ARBA00022679"/>
    </source>
</evidence>
<evidence type="ECO:0000259" key="6">
    <source>
        <dbReference type="PROSITE" id="PS50011"/>
    </source>
</evidence>
<dbReference type="OrthoDB" id="9813021at2"/>
<dbReference type="PANTHER" id="PTHR11042:SF194">
    <property type="entry name" value="DOUBLE-STRANDED RNA ACTIVATED PROTEIN KINASE"/>
    <property type="match status" value="1"/>
</dbReference>
<dbReference type="Gene3D" id="1.10.510.10">
    <property type="entry name" value="Transferase(Phosphotransferase) domain 1"/>
    <property type="match status" value="1"/>
</dbReference>
<comment type="caution">
    <text evidence="7">The sequence shown here is derived from an EMBL/GenBank/DDBJ whole genome shotgun (WGS) entry which is preliminary data.</text>
</comment>
<dbReference type="GO" id="GO:0005524">
    <property type="term" value="F:ATP binding"/>
    <property type="evidence" value="ECO:0007669"/>
    <property type="project" value="UniProtKB-KW"/>
</dbReference>
<dbReference type="PANTHER" id="PTHR11042">
    <property type="entry name" value="EUKARYOTIC TRANSLATION INITIATION FACTOR 2-ALPHA KINASE EIF2-ALPHA KINASE -RELATED"/>
    <property type="match status" value="1"/>
</dbReference>
<dbReference type="AlphaFoldDB" id="A0A1Y2PGL5"/>
<dbReference type="RefSeq" id="WP_086029655.1">
    <property type="nucleotide sequence ID" value="NZ_LAPZ01000002.1"/>
</dbReference>
<comment type="similarity">
    <text evidence="5">Belongs to the protein kinase superfamily. Ser/Thr protein kinase family. GCN2 subfamily.</text>
</comment>
<organism evidence="7 8">
    <name type="scientific">Tenacibaculum holothuriorum</name>
    <dbReference type="NCBI Taxonomy" id="1635173"/>
    <lineage>
        <taxon>Bacteria</taxon>
        <taxon>Pseudomonadati</taxon>
        <taxon>Bacteroidota</taxon>
        <taxon>Flavobacteriia</taxon>
        <taxon>Flavobacteriales</taxon>
        <taxon>Flavobacteriaceae</taxon>
        <taxon>Tenacibaculum</taxon>
    </lineage>
</organism>
<dbReference type="STRING" id="1635173.WH52_04075"/>
<evidence type="ECO:0000256" key="2">
    <source>
        <dbReference type="ARBA" id="ARBA00022741"/>
    </source>
</evidence>
<evidence type="ECO:0000313" key="7">
    <source>
        <dbReference type="EMBL" id="OSY88849.1"/>
    </source>
</evidence>
<feature type="domain" description="Protein kinase" evidence="6">
    <location>
        <begin position="25"/>
        <end position="323"/>
    </location>
</feature>
<keyword evidence="2" id="KW-0547">Nucleotide-binding</keyword>
<keyword evidence="1" id="KW-0808">Transferase</keyword>
<dbReference type="GO" id="GO:0004672">
    <property type="term" value="F:protein kinase activity"/>
    <property type="evidence" value="ECO:0007669"/>
    <property type="project" value="InterPro"/>
</dbReference>
<dbReference type="Proteomes" id="UP000194221">
    <property type="component" value="Unassembled WGS sequence"/>
</dbReference>
<reference evidence="7 8" key="1">
    <citation type="submission" date="2015-03" db="EMBL/GenBank/DDBJ databases">
        <title>Genome sequence of Tenacibaculum sp. S2-2, isolated from intestinal microbiota of sea cucumber, Apostichopus japonicas.</title>
        <authorList>
            <person name="Shao Z."/>
            <person name="Wang L."/>
            <person name="Li X."/>
        </authorList>
    </citation>
    <scope>NUCLEOTIDE SEQUENCE [LARGE SCALE GENOMIC DNA]</scope>
    <source>
        <strain evidence="7 8">S2-2</strain>
    </source>
</reference>
<evidence type="ECO:0000256" key="5">
    <source>
        <dbReference type="ARBA" id="ARBA00037982"/>
    </source>
</evidence>
<proteinExistence type="inferred from homology"/>
<gene>
    <name evidence="7" type="ORF">WH52_04075</name>
</gene>
<keyword evidence="3 7" id="KW-0418">Kinase</keyword>
<dbReference type="InterPro" id="IPR011009">
    <property type="entry name" value="Kinase-like_dom_sf"/>
</dbReference>
<dbReference type="SMART" id="SM00220">
    <property type="entry name" value="S_TKc"/>
    <property type="match status" value="1"/>
</dbReference>
<dbReference type="EMBL" id="LAPZ01000002">
    <property type="protein sequence ID" value="OSY88849.1"/>
    <property type="molecule type" value="Genomic_DNA"/>
</dbReference>
<evidence type="ECO:0000256" key="3">
    <source>
        <dbReference type="ARBA" id="ARBA00022777"/>
    </source>
</evidence>
<dbReference type="InterPro" id="IPR000719">
    <property type="entry name" value="Prot_kinase_dom"/>
</dbReference>
<dbReference type="Pfam" id="PF00069">
    <property type="entry name" value="Pkinase"/>
    <property type="match status" value="1"/>
</dbReference>
<evidence type="ECO:0000256" key="4">
    <source>
        <dbReference type="ARBA" id="ARBA00022840"/>
    </source>
</evidence>
<keyword evidence="4" id="KW-0067">ATP-binding</keyword>
<dbReference type="InterPro" id="IPR050339">
    <property type="entry name" value="CC_SR_Kinase"/>
</dbReference>
<accession>A0A1Y2PGL5</accession>
<name>A0A1Y2PGL5_9FLAO</name>
<dbReference type="InterPro" id="IPR008271">
    <property type="entry name" value="Ser/Thr_kinase_AS"/>
</dbReference>
<sequence length="364" mass="42347">MNEDFNFYQLDDRQKELYLESFHSKGTCSFLTGGMCGDIYLIDQGVNTHPRYTCIKVPKPLRNVSDAEIANRFVRELKLQLSFYHNKFVHWAYDFDSAYNVPIASFRYWGNDLGNIIRTGQSSQVTKLSIMVYTCIGLRHCYSKGLVAHQDLKPSNIFIQNIKNNFVGLPDLDIYDFAIVADFGLANAFIDYKVYDGERPYMSPEQWGKCELSQASDIFALGVIFFELITDGFHPVGIKLSDFYPTPKGENSKKWTRVAPWQKWVKEGCQIRLPTGINIDTDSFEFIKKMLSINPSDRPNLNEVIEFLLKQLKDISEESHFQLDYLINYFDQQSSTYTNLETDWPYLFGRWEKFRKQFENSTSS</sequence>